<organism evidence="1">
    <name type="scientific">Culex pipiens</name>
    <name type="common">House mosquito</name>
    <dbReference type="NCBI Taxonomy" id="7175"/>
    <lineage>
        <taxon>Eukaryota</taxon>
        <taxon>Metazoa</taxon>
        <taxon>Ecdysozoa</taxon>
        <taxon>Arthropoda</taxon>
        <taxon>Hexapoda</taxon>
        <taxon>Insecta</taxon>
        <taxon>Pterygota</taxon>
        <taxon>Neoptera</taxon>
        <taxon>Endopterygota</taxon>
        <taxon>Diptera</taxon>
        <taxon>Nematocera</taxon>
        <taxon>Culicoidea</taxon>
        <taxon>Culicidae</taxon>
        <taxon>Culicinae</taxon>
        <taxon>Culicini</taxon>
        <taxon>Culex</taxon>
        <taxon>Culex</taxon>
    </lineage>
</organism>
<dbReference type="AlphaFoldDB" id="A0A8D8B052"/>
<evidence type="ECO:0000313" key="1">
    <source>
        <dbReference type="EMBL" id="CAG6466427.1"/>
    </source>
</evidence>
<name>A0A8D8B052_CULPI</name>
<reference evidence="1" key="1">
    <citation type="submission" date="2021-05" db="EMBL/GenBank/DDBJ databases">
        <authorList>
            <person name="Alioto T."/>
            <person name="Alioto T."/>
            <person name="Gomez Garrido J."/>
        </authorList>
    </citation>
    <scope>NUCLEOTIDE SEQUENCE</scope>
</reference>
<dbReference type="EMBL" id="HBUE01055878">
    <property type="protein sequence ID" value="CAG6466427.1"/>
    <property type="molecule type" value="Transcribed_RNA"/>
</dbReference>
<proteinExistence type="predicted"/>
<accession>A0A8D8B052</accession>
<protein>
    <submittedName>
        <fullName evidence="1">(northern house mosquito) hypothetical protein</fullName>
    </submittedName>
</protein>
<sequence length="117" mass="13289">MPPKVKADSAKTPSLKRLKAQLKDTQSTLGDIETFIKDFKDTATASDVSVRLEIINDIYETFCETLIDITSHDEFFEAEDFYESARMAFNSSYRRPASPLHSGPSSRILDQGFRFQD</sequence>